<organism evidence="2 3">
    <name type="scientific">Robiginitalea biformata (strain ATCC BAA-864 / DSM 15991 / KCTC 12146 / HTCC2501)</name>
    <dbReference type="NCBI Taxonomy" id="313596"/>
    <lineage>
        <taxon>Bacteria</taxon>
        <taxon>Pseudomonadati</taxon>
        <taxon>Bacteroidota</taxon>
        <taxon>Flavobacteriia</taxon>
        <taxon>Flavobacteriales</taxon>
        <taxon>Flavobacteriaceae</taxon>
        <taxon>Robiginitalea</taxon>
    </lineage>
</organism>
<dbReference type="InterPro" id="IPR045444">
    <property type="entry name" value="DUF6503"/>
</dbReference>
<dbReference type="PROSITE" id="PS51257">
    <property type="entry name" value="PROKAR_LIPOPROTEIN"/>
    <property type="match status" value="1"/>
</dbReference>
<feature type="compositionally biased region" description="Low complexity" evidence="1">
    <location>
        <begin position="25"/>
        <end position="40"/>
    </location>
</feature>
<dbReference type="eggNOG" id="ENOG502ZBWE">
    <property type="taxonomic scope" value="Bacteria"/>
</dbReference>
<dbReference type="HOGENOM" id="CLU_085003_0_0_10"/>
<dbReference type="OrthoDB" id="282859at2"/>
<name>A4CG49_ROBBH</name>
<sequence length="280" mass="31641">MKPFALIAISLILLTSCGEQSKNNTAASDAAQGADAGTQAQIPNGEGGPTENRYPEALSRVLEAHGGLDAWKAQRTLTYVMPKETLSETHTIDLKTREDRIDTDDYSMGFDGERTWILDPDGTYEGNPEFYHNLMFYFYAMPFVLADPGIHYGSTPDLEFEGKAYPGIRISYGEGVGITPEDEYYLHYDPDTGQMAWLGYTVTYRTGEPSDNVKWIRYDNWQPVEGVLLPASISWYEYQGRQIGDRRNTVPFEQVALEETARPEGYYEKPEGAEFFKKEE</sequence>
<accession>A4CG49</accession>
<dbReference type="KEGG" id="rbi:RB2501_03395"/>
<dbReference type="Pfam" id="PF20113">
    <property type="entry name" value="DUF6503"/>
    <property type="match status" value="1"/>
</dbReference>
<protein>
    <recommendedName>
        <fullName evidence="4">Threonine synthase</fullName>
    </recommendedName>
</protein>
<dbReference type="AlphaFoldDB" id="A4CG49"/>
<dbReference type="STRING" id="313596.RB2501_03395"/>
<proteinExistence type="predicted"/>
<dbReference type="RefSeq" id="WP_012813604.1">
    <property type="nucleotide sequence ID" value="NC_013222.1"/>
</dbReference>
<evidence type="ECO:0000313" key="2">
    <source>
        <dbReference type="EMBL" id="EAR15907.1"/>
    </source>
</evidence>
<dbReference type="EMBL" id="CP001712">
    <property type="protein sequence ID" value="EAR15907.1"/>
    <property type="molecule type" value="Genomic_DNA"/>
</dbReference>
<dbReference type="Proteomes" id="UP000009049">
    <property type="component" value="Chromosome"/>
</dbReference>
<reference evidence="2 3" key="1">
    <citation type="journal article" date="2009" name="J. Bacteriol.">
        <title>Complete genome sequence of Robiginitalea biformata HTCC2501.</title>
        <authorList>
            <person name="Oh H.M."/>
            <person name="Giovannoni S.J."/>
            <person name="Lee K."/>
            <person name="Ferriera S."/>
            <person name="Johnson J."/>
            <person name="Cho J.C."/>
        </authorList>
    </citation>
    <scope>NUCLEOTIDE SEQUENCE [LARGE SCALE GENOMIC DNA]</scope>
    <source>
        <strain evidence="3">ATCC BAA-864 / HTCC2501 / KCTC 12146</strain>
    </source>
</reference>
<evidence type="ECO:0000256" key="1">
    <source>
        <dbReference type="SAM" id="MobiDB-lite"/>
    </source>
</evidence>
<evidence type="ECO:0000313" key="3">
    <source>
        <dbReference type="Proteomes" id="UP000009049"/>
    </source>
</evidence>
<keyword evidence="3" id="KW-1185">Reference proteome</keyword>
<gene>
    <name evidence="2" type="ordered locus">RB2501_03395</name>
</gene>
<feature type="region of interest" description="Disordered" evidence="1">
    <location>
        <begin position="23"/>
        <end position="53"/>
    </location>
</feature>
<evidence type="ECO:0008006" key="4">
    <source>
        <dbReference type="Google" id="ProtNLM"/>
    </source>
</evidence>